<accession>A0A382FNH5</accession>
<organism evidence="1">
    <name type="scientific">marine metagenome</name>
    <dbReference type="NCBI Taxonomy" id="408172"/>
    <lineage>
        <taxon>unclassified sequences</taxon>
        <taxon>metagenomes</taxon>
        <taxon>ecological metagenomes</taxon>
    </lineage>
</organism>
<evidence type="ECO:0000313" key="1">
    <source>
        <dbReference type="EMBL" id="SVB64580.1"/>
    </source>
</evidence>
<dbReference type="AlphaFoldDB" id="A0A382FNH5"/>
<dbReference type="InterPro" id="IPR046150">
    <property type="entry name" value="DUF6152"/>
</dbReference>
<dbReference type="EMBL" id="UINC01050975">
    <property type="protein sequence ID" value="SVB64580.1"/>
    <property type="molecule type" value="Genomic_DNA"/>
</dbReference>
<dbReference type="Pfam" id="PF19649">
    <property type="entry name" value="DUF6152"/>
    <property type="match status" value="1"/>
</dbReference>
<sequence length="345" mass="37851">MLFINELGRRISLICLFILPALASAHHGIGGQFDRDAMIELRGEITRVFWRNPHVRISLSTLNENGQTVVFEVEALSVSMLRQRGISGAFLNVGDEVTIAGNPSNRGRNEINLTNVLLPDGREVVLGGSRKPIWSNQALGLSGPYANPGGGDSSKPELGIFRVWSRAPGTSLFRNFDLDAQVTDAARQAALAFDPLKDNATAGECVEKSMPLVMVNPYPREFVDQGQYILFRLEENDTVRTVHMGPDRSSANEPASPLGYSVGRWEGDTLVVTTTKVFKGQFARGISLSESLEIVERFTPSDDGSRLDLSMTLTDPAAFAEPMVLEQQWHYLPNVAVEPYECAEG</sequence>
<name>A0A382FNH5_9ZZZZ</name>
<proteinExistence type="predicted"/>
<reference evidence="1" key="1">
    <citation type="submission" date="2018-05" db="EMBL/GenBank/DDBJ databases">
        <authorList>
            <person name="Lanie J.A."/>
            <person name="Ng W.-L."/>
            <person name="Kazmierczak K.M."/>
            <person name="Andrzejewski T.M."/>
            <person name="Davidsen T.M."/>
            <person name="Wayne K.J."/>
            <person name="Tettelin H."/>
            <person name="Glass J.I."/>
            <person name="Rusch D."/>
            <person name="Podicherti R."/>
            <person name="Tsui H.-C.T."/>
            <person name="Winkler M.E."/>
        </authorList>
    </citation>
    <scope>NUCLEOTIDE SEQUENCE</scope>
</reference>
<gene>
    <name evidence="1" type="ORF">METZ01_LOCUS217434</name>
</gene>
<protein>
    <submittedName>
        <fullName evidence="1">Uncharacterized protein</fullName>
    </submittedName>
</protein>